<reference evidence="5 6" key="1">
    <citation type="journal article" date="2006" name="Science">
        <title>Phytophthora genome sequences uncover evolutionary origins and mechanisms of pathogenesis.</title>
        <authorList>
            <person name="Tyler B.M."/>
            <person name="Tripathy S."/>
            <person name="Zhang X."/>
            <person name="Dehal P."/>
            <person name="Jiang R.H."/>
            <person name="Aerts A."/>
            <person name="Arredondo F.D."/>
            <person name="Baxter L."/>
            <person name="Bensasson D."/>
            <person name="Beynon J.L."/>
            <person name="Chapman J."/>
            <person name="Damasceno C.M."/>
            <person name="Dorrance A.E."/>
            <person name="Dou D."/>
            <person name="Dickerman A.W."/>
            <person name="Dubchak I.L."/>
            <person name="Garbelotto M."/>
            <person name="Gijzen M."/>
            <person name="Gordon S.G."/>
            <person name="Govers F."/>
            <person name="Grunwald N.J."/>
            <person name="Huang W."/>
            <person name="Ivors K.L."/>
            <person name="Jones R.W."/>
            <person name="Kamoun S."/>
            <person name="Krampis K."/>
            <person name="Lamour K.H."/>
            <person name="Lee M.K."/>
            <person name="McDonald W.H."/>
            <person name="Medina M."/>
            <person name="Meijer H.J."/>
            <person name="Nordberg E.K."/>
            <person name="Maclean D.J."/>
            <person name="Ospina-Giraldo M.D."/>
            <person name="Morris P.F."/>
            <person name="Phuntumart V."/>
            <person name="Putnam N.H."/>
            <person name="Rash S."/>
            <person name="Rose J.K."/>
            <person name="Sakihama Y."/>
            <person name="Salamov A.A."/>
            <person name="Savidor A."/>
            <person name="Scheuring C.F."/>
            <person name="Smith B.M."/>
            <person name="Sobral B.W."/>
            <person name="Terry A."/>
            <person name="Torto-Alalibo T.A."/>
            <person name="Win J."/>
            <person name="Xu Z."/>
            <person name="Zhang H."/>
            <person name="Grigoriev I.V."/>
            <person name="Rokhsar D.S."/>
            <person name="Boore J.L."/>
        </authorList>
    </citation>
    <scope>NUCLEOTIDE SEQUENCE [LARGE SCALE GENOMIC DNA]</scope>
    <source>
        <strain evidence="5 6">P6497</strain>
    </source>
</reference>
<feature type="compositionally biased region" description="Basic and acidic residues" evidence="3">
    <location>
        <begin position="111"/>
        <end position="123"/>
    </location>
</feature>
<keyword evidence="6" id="KW-1185">Reference proteome</keyword>
<dbReference type="STRING" id="1094619.G4YTG7"/>
<protein>
    <recommendedName>
        <fullName evidence="4">Centromere protein J C-terminal domain-containing protein</fullName>
    </recommendedName>
</protein>
<dbReference type="PANTHER" id="PTHR10331">
    <property type="entry name" value="T COMPLEX PROTEIN 10"/>
    <property type="match status" value="1"/>
</dbReference>
<dbReference type="Pfam" id="PF07202">
    <property type="entry name" value="Tcp10_C"/>
    <property type="match status" value="2"/>
</dbReference>
<dbReference type="InterPro" id="IPR047002">
    <property type="entry name" value="Tcp10_C_sf"/>
</dbReference>
<evidence type="ECO:0000256" key="3">
    <source>
        <dbReference type="SAM" id="MobiDB-lite"/>
    </source>
</evidence>
<accession>G4YTG7</accession>
<dbReference type="InParanoid" id="G4YTG7"/>
<dbReference type="Gene3D" id="2.60.450.20">
    <property type="match status" value="1"/>
</dbReference>
<organism evidence="5 6">
    <name type="scientific">Phytophthora sojae (strain P6497)</name>
    <name type="common">Soybean stem and root rot agent</name>
    <name type="synonym">Phytophthora megasperma f. sp. glycines</name>
    <dbReference type="NCBI Taxonomy" id="1094619"/>
    <lineage>
        <taxon>Eukaryota</taxon>
        <taxon>Sar</taxon>
        <taxon>Stramenopiles</taxon>
        <taxon>Oomycota</taxon>
        <taxon>Peronosporomycetes</taxon>
        <taxon>Peronosporales</taxon>
        <taxon>Peronosporaceae</taxon>
        <taxon>Phytophthora</taxon>
    </lineage>
</organism>
<feature type="compositionally biased region" description="Basic and acidic residues" evidence="3">
    <location>
        <begin position="82"/>
        <end position="94"/>
    </location>
</feature>
<dbReference type="OMA" id="PAWRKEN"/>
<dbReference type="KEGG" id="psoj:PHYSODRAFT_484413"/>
<name>G4YTG7_PHYSP</name>
<sequence length="496" mass="57464">MAPGRLEPPAWRKENYAGNRRFSVTSSEDAPVSGAKAKQEREANEMAEFEAIERDLAAEKEAYLMEKQQQEQQHYQQPPQSDRPDQVNDNHTDHWGLPLDDEADSALVFDSHQDTLPKDELLSERGGFTEQLRDHFGYGNHYGDLPSDLSALQKRKDYYEQEVKKLALERDEFAQYQQEQRVLIEKEWERERAKMKKEEKLQERQWKLRMNATISHQDRKDRGEVETLKAQIVKMQLDEKARASKWKAVNDNLRQRVTELEGKNRELSDEIKFLEKDRLEQWERYERLLKEKQDTSSKEFKPQSTADAAISASISSLSEIKTVSQEIEHAGGKKELIYSDGSRKIMFPDGNEKDIDASGHVVIKFTNGDHKELFPDTGISVYYYYEAQTKLTTYPDNRKVYEFPNQQIESSLPDGTTEIQFADGIKKTIRPNGDEFSVFPDGTTMLEQPDGLREVTLLNQKKIRYFPDGQMACVAPGGQETRVRSDFELKQLMDST</sequence>
<feature type="coiled-coil region" evidence="2">
    <location>
        <begin position="149"/>
        <end position="205"/>
    </location>
</feature>
<gene>
    <name evidence="5" type="ORF">PHYSODRAFT_484413</name>
</gene>
<comment type="similarity">
    <text evidence="1">Belongs to the TCP10 family.</text>
</comment>
<feature type="region of interest" description="Disordered" evidence="3">
    <location>
        <begin position="1"/>
        <end position="124"/>
    </location>
</feature>
<evidence type="ECO:0000313" key="5">
    <source>
        <dbReference type="EMBL" id="EGZ23566.1"/>
    </source>
</evidence>
<dbReference type="InterPro" id="IPR009852">
    <property type="entry name" value="CENPJ_C_dom"/>
</dbReference>
<dbReference type="EMBL" id="JH159152">
    <property type="protein sequence ID" value="EGZ23566.1"/>
    <property type="molecule type" value="Genomic_DNA"/>
</dbReference>
<feature type="compositionally biased region" description="Low complexity" evidence="3">
    <location>
        <begin position="70"/>
        <end position="80"/>
    </location>
</feature>
<dbReference type="AlphaFoldDB" id="G4YTG7"/>
<dbReference type="Proteomes" id="UP000002640">
    <property type="component" value="Unassembled WGS sequence"/>
</dbReference>
<feature type="domain" description="Centromere protein J C-terminal" evidence="4">
    <location>
        <begin position="413"/>
        <end position="445"/>
    </location>
</feature>
<feature type="domain" description="Centromere protein J C-terminal" evidence="4">
    <location>
        <begin position="322"/>
        <end position="355"/>
    </location>
</feature>
<evidence type="ECO:0000256" key="2">
    <source>
        <dbReference type="SAM" id="Coils"/>
    </source>
</evidence>
<keyword evidence="2" id="KW-0175">Coiled coil</keyword>
<evidence type="ECO:0000256" key="1">
    <source>
        <dbReference type="ARBA" id="ARBA00005627"/>
    </source>
</evidence>
<evidence type="ECO:0000313" key="6">
    <source>
        <dbReference type="Proteomes" id="UP000002640"/>
    </source>
</evidence>
<dbReference type="PANTHER" id="PTHR10331:SF6">
    <property type="entry name" value="SPINDLE ASSEMBLY ABNORMAL 4"/>
    <property type="match status" value="1"/>
</dbReference>
<dbReference type="SMR" id="G4YTG7"/>
<feature type="compositionally biased region" description="Basic and acidic residues" evidence="3">
    <location>
        <begin position="51"/>
        <end position="64"/>
    </location>
</feature>
<dbReference type="InterPro" id="IPR026581">
    <property type="entry name" value="TCP10L/CENPJ"/>
</dbReference>
<evidence type="ECO:0000259" key="4">
    <source>
        <dbReference type="Pfam" id="PF07202"/>
    </source>
</evidence>
<proteinExistence type="inferred from homology"/>
<dbReference type="RefSeq" id="XP_009518854.1">
    <property type="nucleotide sequence ID" value="XM_009520559.1"/>
</dbReference>
<feature type="coiled-coil region" evidence="2">
    <location>
        <begin position="243"/>
        <end position="277"/>
    </location>
</feature>
<dbReference type="GeneID" id="20655747"/>